<proteinExistence type="inferred from homology"/>
<name>A0A1S3JPB2_LINAN</name>
<accession>A0A1S3JPB2</accession>
<dbReference type="GO" id="GO:0005814">
    <property type="term" value="C:centriole"/>
    <property type="evidence" value="ECO:0007669"/>
    <property type="project" value="UniProtKB-SubCell"/>
</dbReference>
<evidence type="ECO:0000256" key="1">
    <source>
        <dbReference type="ARBA" id="ARBA00004114"/>
    </source>
</evidence>
<dbReference type="InterPro" id="IPR051877">
    <property type="entry name" value="Centriole_BasalBody_StrucProt"/>
</dbReference>
<sequence length="933" mass="108459">FKRENSNLQQSRVGFHVKVLLKFLSKTAGKFKSVIDHRDEEIDRLGRMLDGGRPYDVVALETRNRANERMISHLNIQIDYLQQKNREYQRRLDEAQLVEREARSETIDLNAKNKALAADLEDVDRMAQSLQLQKDSVMRSADMELSDAKIELERSRQELQDLDLTVSQLREEKQQYGEDNAALRSRLSSREADYQRLEELMAKVQEDKKRLSQRVNKLTSNERELVLEIERLKKKNGLVKKRGKSPNRLDAFIRGLEEERDYYKGEVDTLQKMMQQQRSASPSRGRSPARAKRDTSPAGKSAAHYETIVRVLEDERDFYKKEYEKARTMSRTASPARSPPTRDRSVAEETELLRVTRERNELQALLDKFERHMAEIQSNVKVLTSERDKLNLMYEQTKEELQRMRRDVVKSPKSPKVSLAAQAVLRRVENERDDAIADLRRMTTERDSMRERLKMATETSLSDRARLEQKIEDLENALHNVEVERNELQVNLSTQKALTNSSEDQCRELNIQLNAALEEGSQHKATATQMRLLAEQTEEALEEHRRRLTRKEGDLKVAEERILRLEERSTDLQRANVNQSDQITQLRGTISALDGEKDSLQMTVDEKSERIAGLDAEVVVRDRQISDLRINIGELEAQLDRANENINQLDREIKSLRRQLDSTTEELSETTRGREVALRENRRLQDDLAAMTRENQNLNQDLQDTIDEREELKNQVQDYVMEVKRVEELLAAKEDERGDLLNQYRVLSREAERYETQTHQLESEGSNLRLELMSRDSEVRRLRDKVELMEREIQEHLHAQQAYETQVSSLTRSVSQLEDNLRVTEDERLSVQQDLAAVRDLCAKLEATKDSLQRQLTGKTLDQEQLQAALDELKADADALRSQVNSERGTVRNLEGLLSSNREKEFQTQLSAQEKNAEIQLLKDRLTLNESKL</sequence>
<feature type="region of interest" description="Disordered" evidence="5">
    <location>
        <begin position="272"/>
        <end position="302"/>
    </location>
</feature>
<dbReference type="FunCoup" id="A0A1S3JPB2">
    <property type="interactions" value="74"/>
</dbReference>
<dbReference type="RefSeq" id="XP_013412187.1">
    <property type="nucleotide sequence ID" value="XM_013556733.1"/>
</dbReference>
<dbReference type="OrthoDB" id="10254663at2759"/>
<dbReference type="InParanoid" id="A0A1S3JPB2"/>
<dbReference type="Proteomes" id="UP000085678">
    <property type="component" value="Unplaced"/>
</dbReference>
<dbReference type="KEGG" id="lak:106174952"/>
<keyword evidence="3" id="KW-0206">Cytoskeleton</keyword>
<dbReference type="SUPFAM" id="SSF57997">
    <property type="entry name" value="Tropomyosin"/>
    <property type="match status" value="1"/>
</dbReference>
<evidence type="ECO:0000256" key="3">
    <source>
        <dbReference type="ARBA" id="ARBA00023212"/>
    </source>
</evidence>
<dbReference type="PANTHER" id="PTHR20544">
    <property type="entry name" value="CENTROSOMAL PROTEIN CEP135"/>
    <property type="match status" value="1"/>
</dbReference>
<evidence type="ECO:0000313" key="7">
    <source>
        <dbReference type="RefSeq" id="XP_013412187.1"/>
    </source>
</evidence>
<dbReference type="Gene3D" id="1.20.5.340">
    <property type="match status" value="1"/>
</dbReference>
<dbReference type="GeneID" id="106174952"/>
<feature type="region of interest" description="Disordered" evidence="5">
    <location>
        <begin position="325"/>
        <end position="348"/>
    </location>
</feature>
<keyword evidence="2" id="KW-0963">Cytoplasm</keyword>
<gene>
    <name evidence="7" type="primary">LOC106174952</name>
</gene>
<comment type="similarity">
    <text evidence="4">Belongs to the CEP135/TSGA10 family.</text>
</comment>
<evidence type="ECO:0000256" key="4">
    <source>
        <dbReference type="ARBA" id="ARBA00038123"/>
    </source>
</evidence>
<comment type="subcellular location">
    <subcellularLocation>
        <location evidence="1">Cytoplasm</location>
        <location evidence="1">Cytoskeleton</location>
        <location evidence="1">Microtubule organizing center</location>
        <location evidence="1">Centrosome</location>
        <location evidence="1">Centriole</location>
    </subcellularLocation>
</comment>
<evidence type="ECO:0000313" key="6">
    <source>
        <dbReference type="Proteomes" id="UP000085678"/>
    </source>
</evidence>
<evidence type="ECO:0000256" key="5">
    <source>
        <dbReference type="SAM" id="MobiDB-lite"/>
    </source>
</evidence>
<organism evidence="6 7">
    <name type="scientific">Lingula anatina</name>
    <name type="common">Brachiopod</name>
    <name type="synonym">Lingula unguis</name>
    <dbReference type="NCBI Taxonomy" id="7574"/>
    <lineage>
        <taxon>Eukaryota</taxon>
        <taxon>Metazoa</taxon>
        <taxon>Spiralia</taxon>
        <taxon>Lophotrochozoa</taxon>
        <taxon>Brachiopoda</taxon>
        <taxon>Linguliformea</taxon>
        <taxon>Lingulata</taxon>
        <taxon>Lingulida</taxon>
        <taxon>Linguloidea</taxon>
        <taxon>Lingulidae</taxon>
        <taxon>Lingula</taxon>
    </lineage>
</organism>
<keyword evidence="6" id="KW-1185">Reference proteome</keyword>
<evidence type="ECO:0000256" key="2">
    <source>
        <dbReference type="ARBA" id="ARBA00022490"/>
    </source>
</evidence>
<feature type="compositionally biased region" description="Low complexity" evidence="5">
    <location>
        <begin position="275"/>
        <end position="288"/>
    </location>
</feature>
<protein>
    <submittedName>
        <fullName evidence="7">Centrosomal protein of 135 kDa-like</fullName>
    </submittedName>
</protein>
<dbReference type="PANTHER" id="PTHR20544:SF0">
    <property type="entry name" value="NUCLEOPROTEIN TPR_MLP1 DOMAIN-CONTAINING PROTEIN"/>
    <property type="match status" value="1"/>
</dbReference>
<dbReference type="STRING" id="7574.A0A1S3JPB2"/>
<reference evidence="7" key="1">
    <citation type="submission" date="2025-08" db="UniProtKB">
        <authorList>
            <consortium name="RefSeq"/>
        </authorList>
    </citation>
    <scope>IDENTIFICATION</scope>
    <source>
        <tissue evidence="7">Gonads</tissue>
    </source>
</reference>
<feature type="non-terminal residue" evidence="7">
    <location>
        <position position="1"/>
    </location>
</feature>
<dbReference type="AlphaFoldDB" id="A0A1S3JPB2"/>